<feature type="compositionally biased region" description="Polar residues" evidence="1">
    <location>
        <begin position="83"/>
        <end position="93"/>
    </location>
</feature>
<accession>A0A699IC89</accession>
<feature type="region of interest" description="Disordered" evidence="1">
    <location>
        <begin position="66"/>
        <end position="93"/>
    </location>
</feature>
<dbReference type="EMBL" id="BKCJ010279820">
    <property type="protein sequence ID" value="GEZ44558.1"/>
    <property type="molecule type" value="Genomic_DNA"/>
</dbReference>
<evidence type="ECO:0000313" key="2">
    <source>
        <dbReference type="EMBL" id="GEZ44558.1"/>
    </source>
</evidence>
<name>A0A699IC89_TANCI</name>
<dbReference type="AlphaFoldDB" id="A0A699IC89"/>
<gene>
    <name evidence="2" type="ORF">Tci_516531</name>
</gene>
<proteinExistence type="predicted"/>
<feature type="non-terminal residue" evidence="2">
    <location>
        <position position="1"/>
    </location>
</feature>
<protein>
    <submittedName>
        <fullName evidence="2">Uncharacterized protein</fullName>
    </submittedName>
</protein>
<sequence length="590" mass="66985">ILRDKIICDLDKTPDLSQRFPQNCPKCGHPVDGHCCQGCALLRKKFKEDLFTYCIENGILQDSFEPSNDNPNVVNAPREPFVGNQNPGKNSSQSPPQINHHCCYGCGNPLEGIFCHQCTCKLCGNGAHYGYNCPSKVSIIPKPTPFNNQTIKELPPTVQSFDPKSDLVHDSPNIFDPPLQLPFYACELCGNDARYGHYCTPQVPFVYPKLCYNQDFNFPQDFHDFQQQDLCCENCEEEKKQIEEDQAANARYWKITACYDDDDDDYTFAITHNEPHNSLSMGDEHLDTIPATESDEFIKSSVKDLAQIPSESEGENKCDVPACEGFTTFSNTLFNSDYDFYYSDDQSFSDEDFPKEIYSNPLFDEEIIPMKIDPHHFNADSDLIESLLSHDSSIISSSKIDSLFDEFAGELTLLKSISPGIDETDCYPEEETHFIKRLFDSLMKEIDLSFTPNYLMSPGTEEDDYASERDILILEDLLSNDFLSLPENESFYFDIPSVSRPPAKPPDGNTKILNVKMMGDISEQKVPMPRLMITLVPKQEKSLDLLSHLVLEAFQPSAECPMIIHRKNTPILDVPLFHFYPPRSIQVWGN</sequence>
<organism evidence="2">
    <name type="scientific">Tanacetum cinerariifolium</name>
    <name type="common">Dalmatian daisy</name>
    <name type="synonym">Chrysanthemum cinerariifolium</name>
    <dbReference type="NCBI Taxonomy" id="118510"/>
    <lineage>
        <taxon>Eukaryota</taxon>
        <taxon>Viridiplantae</taxon>
        <taxon>Streptophyta</taxon>
        <taxon>Embryophyta</taxon>
        <taxon>Tracheophyta</taxon>
        <taxon>Spermatophyta</taxon>
        <taxon>Magnoliopsida</taxon>
        <taxon>eudicotyledons</taxon>
        <taxon>Gunneridae</taxon>
        <taxon>Pentapetalae</taxon>
        <taxon>asterids</taxon>
        <taxon>campanulids</taxon>
        <taxon>Asterales</taxon>
        <taxon>Asteraceae</taxon>
        <taxon>Asteroideae</taxon>
        <taxon>Anthemideae</taxon>
        <taxon>Anthemidinae</taxon>
        <taxon>Tanacetum</taxon>
    </lineage>
</organism>
<comment type="caution">
    <text evidence="2">The sequence shown here is derived from an EMBL/GenBank/DDBJ whole genome shotgun (WGS) entry which is preliminary data.</text>
</comment>
<reference evidence="2" key="1">
    <citation type="journal article" date="2019" name="Sci. Rep.">
        <title>Draft genome of Tanacetum cinerariifolium, the natural source of mosquito coil.</title>
        <authorList>
            <person name="Yamashiro T."/>
            <person name="Shiraishi A."/>
            <person name="Satake H."/>
            <person name="Nakayama K."/>
        </authorList>
    </citation>
    <scope>NUCLEOTIDE SEQUENCE</scope>
</reference>
<evidence type="ECO:0000256" key="1">
    <source>
        <dbReference type="SAM" id="MobiDB-lite"/>
    </source>
</evidence>